<accession>A0A8J5VE01</accession>
<feature type="compositionally biased region" description="Basic and acidic residues" evidence="1">
    <location>
        <begin position="1"/>
        <end position="12"/>
    </location>
</feature>
<dbReference type="EMBL" id="JAAALK010000286">
    <property type="protein sequence ID" value="KAG8062685.1"/>
    <property type="molecule type" value="Genomic_DNA"/>
</dbReference>
<feature type="region of interest" description="Disordered" evidence="1">
    <location>
        <begin position="1"/>
        <end position="55"/>
    </location>
</feature>
<dbReference type="AlphaFoldDB" id="A0A8J5VE01"/>
<proteinExistence type="predicted"/>
<gene>
    <name evidence="2" type="ORF">GUJ93_ZPchr0003g17486</name>
</gene>
<evidence type="ECO:0000313" key="2">
    <source>
        <dbReference type="EMBL" id="KAG8062685.1"/>
    </source>
</evidence>
<reference evidence="2" key="2">
    <citation type="submission" date="2021-02" db="EMBL/GenBank/DDBJ databases">
        <authorList>
            <person name="Kimball J.A."/>
            <person name="Haas M.W."/>
            <person name="Macchietto M."/>
            <person name="Kono T."/>
            <person name="Duquette J."/>
            <person name="Shao M."/>
        </authorList>
    </citation>
    <scope>NUCLEOTIDE SEQUENCE</scope>
    <source>
        <tissue evidence="2">Fresh leaf tissue</tissue>
    </source>
</reference>
<name>A0A8J5VE01_ZIZPA</name>
<organism evidence="2 3">
    <name type="scientific">Zizania palustris</name>
    <name type="common">Northern wild rice</name>
    <dbReference type="NCBI Taxonomy" id="103762"/>
    <lineage>
        <taxon>Eukaryota</taxon>
        <taxon>Viridiplantae</taxon>
        <taxon>Streptophyta</taxon>
        <taxon>Embryophyta</taxon>
        <taxon>Tracheophyta</taxon>
        <taxon>Spermatophyta</taxon>
        <taxon>Magnoliopsida</taxon>
        <taxon>Liliopsida</taxon>
        <taxon>Poales</taxon>
        <taxon>Poaceae</taxon>
        <taxon>BOP clade</taxon>
        <taxon>Oryzoideae</taxon>
        <taxon>Oryzeae</taxon>
        <taxon>Zizaniinae</taxon>
        <taxon>Zizania</taxon>
    </lineage>
</organism>
<reference evidence="2" key="1">
    <citation type="journal article" date="2021" name="bioRxiv">
        <title>Whole Genome Assembly and Annotation of Northern Wild Rice, Zizania palustris L., Supports a Whole Genome Duplication in the Zizania Genus.</title>
        <authorList>
            <person name="Haas M."/>
            <person name="Kono T."/>
            <person name="Macchietto M."/>
            <person name="Millas R."/>
            <person name="McGilp L."/>
            <person name="Shao M."/>
            <person name="Duquette J."/>
            <person name="Hirsch C.N."/>
            <person name="Kimball J."/>
        </authorList>
    </citation>
    <scope>NUCLEOTIDE SEQUENCE</scope>
    <source>
        <tissue evidence="2">Fresh leaf tissue</tissue>
    </source>
</reference>
<dbReference type="Proteomes" id="UP000729402">
    <property type="component" value="Unassembled WGS sequence"/>
</dbReference>
<protein>
    <submittedName>
        <fullName evidence="2">Uncharacterized protein</fullName>
    </submittedName>
</protein>
<sequence length="130" mass="14551">MLEREEEVREIDGVCLGPTWQWHNATQPRPETEEEDDGANGQNFPPPFGKSAQPRDVICGREMEVSYMDRTDGSERRVGGERAAVAPWIGGSARRSARLATVRHGSGEKGGSPSEHSVRRYPAWFKVRNM</sequence>
<comment type="caution">
    <text evidence="2">The sequence shown here is derived from an EMBL/GenBank/DDBJ whole genome shotgun (WGS) entry which is preliminary data.</text>
</comment>
<evidence type="ECO:0000256" key="1">
    <source>
        <dbReference type="SAM" id="MobiDB-lite"/>
    </source>
</evidence>
<evidence type="ECO:0000313" key="3">
    <source>
        <dbReference type="Proteomes" id="UP000729402"/>
    </source>
</evidence>
<keyword evidence="3" id="KW-1185">Reference proteome</keyword>